<evidence type="ECO:0000256" key="1">
    <source>
        <dbReference type="SAM" id="MobiDB-lite"/>
    </source>
</evidence>
<dbReference type="EMBL" id="KY565520">
    <property type="protein sequence ID" value="ARR74966.1"/>
    <property type="molecule type" value="Genomic_DNA"/>
</dbReference>
<gene>
    <name evidence="2" type="ORF">SAGO17_0047</name>
</gene>
<accession>A0A1X9VNS9</accession>
<feature type="region of interest" description="Disordered" evidence="1">
    <location>
        <begin position="692"/>
        <end position="714"/>
    </location>
</feature>
<feature type="compositionally biased region" description="Acidic residues" evidence="1">
    <location>
        <begin position="699"/>
        <end position="708"/>
    </location>
</feature>
<protein>
    <submittedName>
        <fullName evidence="2">Uncharacterized protein</fullName>
    </submittedName>
</protein>
<reference evidence="2" key="1">
    <citation type="journal article" date="2017" name="ISME J.">
        <title>Genomic exploration of individual giant ocean viruses.</title>
        <authorList>
            <person name="Wilson W.H."/>
            <person name="Gilg I.C."/>
            <person name="Moniruzzaman M."/>
            <person name="Field E.K."/>
            <person name="Koren S."/>
            <person name="LeCleir G.R."/>
            <person name="Martinez Martinez J."/>
            <person name="Poulton N.J."/>
            <person name="Swan B.K."/>
            <person name="Stepanauskas R."/>
            <person name="Wilhelm S.W."/>
        </authorList>
    </citation>
    <scope>NUCLEOTIDE SEQUENCE</scope>
</reference>
<organism evidence="2">
    <name type="scientific">Mimivirus AB-566-O17</name>
    <dbReference type="NCBI Taxonomy" id="1988039"/>
    <lineage>
        <taxon>Viruses</taxon>
        <taxon>Varidnaviria</taxon>
        <taxon>Bamfordvirae</taxon>
        <taxon>Nucleocytoviricota</taxon>
        <taxon>Megaviricetes</taxon>
        <taxon>Imitervirales</taxon>
        <taxon>Mimiviridae</taxon>
        <taxon>Megamimivirinae</taxon>
        <taxon>Mimivirus</taxon>
    </lineage>
</organism>
<sequence>MNWTSYQRFFYEYHVMDESRIGSGLLKKKMFVYSSDYLEPVVNPFLGEYKDPLESSGKVMLHEEPWSIFKNDISNRIEYSSVMSYIKEPVDVLLSSITGSLKDHDNVFLIGSRAFNHNYVGKSALENVSIKSGNYDILHVTNKPLNKGTIIDSVLDNFVWLQTILHKQYKIPTILRLINRPKSLRDELCLYSNCTGIMLDMVGWNSMEEIVELTGSDIKKGIMSDEDQFESIVFFNSILVDNPKRFDMIIHKDITPMPILNKVGVNLFFSIVGERMYKSFPVDYYRKKILSREISDKLGYGLQMYSLYNGLLYNPNVPKYQNEILLSNIIDSISPDLLGSYTESIVEYFRGYVNVMSSRIHHRFETELKGKAFIILTGGDAFKRYTTTDNSQDYDYKVICQASKPGSNGKRFDTIGKTETITLCYKIITEELLMFMFSINRLINQKVIDIPVVKESNVSTNKYNTIELNSTLFNPNTVNFRLRKGDKSKTRIYSVDFRSHIFFHYAMDSTTVNEKMNFDIPLIDIGIIDSYDFDSTKSISELKSLYQYSDGDSKPVASSYFLLKDLYKTWVTPSMYKSRFKKFSKDVKRASGLTSISSFENNDFGVSVDNKYLSKYDVMKYYTLPDSELLRYYKKVGSDDIVFANTFKKSFDISDWIRNHKSVKWENKLYAESKNDFNHWVKWGRVTRSKSYKKREIPDEPEPELEPEFESKGDDTLDLDLSKMSLSDVTPTLATVGDVRERSDLPIRIRNKFKIKKYSPIKRM</sequence>
<proteinExistence type="predicted"/>
<name>A0A1X9VNS9_9VIRU</name>
<evidence type="ECO:0000313" key="2">
    <source>
        <dbReference type="EMBL" id="ARR74966.1"/>
    </source>
</evidence>